<proteinExistence type="predicted"/>
<keyword evidence="1" id="KW-0812">Transmembrane</keyword>
<accession>A0A7W7D467</accession>
<dbReference type="AlphaFoldDB" id="A0A7W7D467"/>
<protein>
    <submittedName>
        <fullName evidence="2">Uncharacterized protein</fullName>
    </submittedName>
</protein>
<keyword evidence="1" id="KW-0472">Membrane</keyword>
<keyword evidence="1" id="KW-1133">Transmembrane helix</keyword>
<dbReference type="EMBL" id="JACHND010000001">
    <property type="protein sequence ID" value="MBB4699649.1"/>
    <property type="molecule type" value="Genomic_DNA"/>
</dbReference>
<evidence type="ECO:0000313" key="2">
    <source>
        <dbReference type="EMBL" id="MBB4699649.1"/>
    </source>
</evidence>
<dbReference type="Proteomes" id="UP000542210">
    <property type="component" value="Unassembled WGS sequence"/>
</dbReference>
<organism evidence="2 3">
    <name type="scientific">Sphaerisporangium siamense</name>
    <dbReference type="NCBI Taxonomy" id="795645"/>
    <lineage>
        <taxon>Bacteria</taxon>
        <taxon>Bacillati</taxon>
        <taxon>Actinomycetota</taxon>
        <taxon>Actinomycetes</taxon>
        <taxon>Streptosporangiales</taxon>
        <taxon>Streptosporangiaceae</taxon>
        <taxon>Sphaerisporangium</taxon>
    </lineage>
</organism>
<reference evidence="2 3" key="1">
    <citation type="submission" date="2020-08" db="EMBL/GenBank/DDBJ databases">
        <title>Sequencing the genomes of 1000 actinobacteria strains.</title>
        <authorList>
            <person name="Klenk H.-P."/>
        </authorList>
    </citation>
    <scope>NUCLEOTIDE SEQUENCE [LARGE SCALE GENOMIC DNA]</scope>
    <source>
        <strain evidence="2 3">DSM 45784</strain>
    </source>
</reference>
<evidence type="ECO:0000256" key="1">
    <source>
        <dbReference type="SAM" id="Phobius"/>
    </source>
</evidence>
<feature type="transmembrane region" description="Helical" evidence="1">
    <location>
        <begin position="12"/>
        <end position="30"/>
    </location>
</feature>
<gene>
    <name evidence="2" type="ORF">BJ982_001193</name>
</gene>
<sequence>MNAEDRSRREPRWTAWLCVLVGVITVAHLWTHVTAPHQHGFQLGALVMDSCPDHPAHDHHDESAHPEVFLLPAWGCAVPAQAPVALAVPGATPAPVAAAPRERPRRAPPRCHRERAALTHTLEICRR</sequence>
<name>A0A7W7D467_9ACTN</name>
<evidence type="ECO:0000313" key="3">
    <source>
        <dbReference type="Proteomes" id="UP000542210"/>
    </source>
</evidence>
<comment type="caution">
    <text evidence="2">The sequence shown here is derived from an EMBL/GenBank/DDBJ whole genome shotgun (WGS) entry which is preliminary data.</text>
</comment>
<dbReference type="RefSeq" id="WP_184877333.1">
    <property type="nucleotide sequence ID" value="NZ_BOOV01000053.1"/>
</dbReference>
<keyword evidence="3" id="KW-1185">Reference proteome</keyword>